<protein>
    <submittedName>
        <fullName evidence="8">Oidioi.mRNA.OKI2018_I69.chr1.g1072.t1.cds</fullName>
    </submittedName>
</protein>
<dbReference type="PANTHER" id="PTHR24261:SF16">
    <property type="entry name" value="PHOSPHOINOSITIDE-3-KINASE-INTERACTING PROTEIN 1"/>
    <property type="match status" value="1"/>
</dbReference>
<feature type="region of interest" description="Disordered" evidence="5">
    <location>
        <begin position="1"/>
        <end position="30"/>
    </location>
</feature>
<evidence type="ECO:0000256" key="4">
    <source>
        <dbReference type="PROSITE-ProRule" id="PRU00121"/>
    </source>
</evidence>
<dbReference type="InterPro" id="IPR000001">
    <property type="entry name" value="Kringle"/>
</dbReference>
<evidence type="ECO:0000256" key="2">
    <source>
        <dbReference type="ARBA" id="ARBA00022737"/>
    </source>
</evidence>
<dbReference type="InterPro" id="IPR001254">
    <property type="entry name" value="Trypsin_dom"/>
</dbReference>
<evidence type="ECO:0000259" key="7">
    <source>
        <dbReference type="PROSITE" id="PS50240"/>
    </source>
</evidence>
<keyword evidence="3" id="KW-1015">Disulfide bond</keyword>
<reference evidence="8 9" key="1">
    <citation type="submission" date="2021-04" db="EMBL/GenBank/DDBJ databases">
        <authorList>
            <person name="Bliznina A."/>
        </authorList>
    </citation>
    <scope>NUCLEOTIDE SEQUENCE [LARGE SCALE GENOMIC DNA]</scope>
</reference>
<dbReference type="Proteomes" id="UP001158576">
    <property type="component" value="Chromosome 1"/>
</dbReference>
<proteinExistence type="predicted"/>
<dbReference type="InterPro" id="IPR001314">
    <property type="entry name" value="Peptidase_S1A"/>
</dbReference>
<dbReference type="SUPFAM" id="SSF50494">
    <property type="entry name" value="Trypsin-like serine proteases"/>
    <property type="match status" value="1"/>
</dbReference>
<feature type="region of interest" description="Disordered" evidence="5">
    <location>
        <begin position="137"/>
        <end position="164"/>
    </location>
</feature>
<feature type="compositionally biased region" description="Acidic residues" evidence="5">
    <location>
        <begin position="153"/>
        <end position="164"/>
    </location>
</feature>
<dbReference type="InterPro" id="IPR033116">
    <property type="entry name" value="TRYPSIN_SER"/>
</dbReference>
<feature type="domain" description="Kringle" evidence="6">
    <location>
        <begin position="8"/>
        <end position="54"/>
    </location>
</feature>
<feature type="compositionally biased region" description="Low complexity" evidence="5">
    <location>
        <begin position="142"/>
        <end position="152"/>
    </location>
</feature>
<dbReference type="SUPFAM" id="SSF57440">
    <property type="entry name" value="Kringle-like"/>
    <property type="match status" value="3"/>
</dbReference>
<dbReference type="PROSITE" id="PS00135">
    <property type="entry name" value="TRYPSIN_SER"/>
    <property type="match status" value="1"/>
</dbReference>
<dbReference type="EMBL" id="OU015566">
    <property type="protein sequence ID" value="CAG5104057.1"/>
    <property type="molecule type" value="Genomic_DNA"/>
</dbReference>
<comment type="caution">
    <text evidence="4">Lacks conserved residue(s) required for the propagation of feature annotation.</text>
</comment>
<dbReference type="PRINTS" id="PR00018">
    <property type="entry name" value="KRINGLE"/>
</dbReference>
<organism evidence="8 9">
    <name type="scientific">Oikopleura dioica</name>
    <name type="common">Tunicate</name>
    <dbReference type="NCBI Taxonomy" id="34765"/>
    <lineage>
        <taxon>Eukaryota</taxon>
        <taxon>Metazoa</taxon>
        <taxon>Chordata</taxon>
        <taxon>Tunicata</taxon>
        <taxon>Appendicularia</taxon>
        <taxon>Copelata</taxon>
        <taxon>Oikopleuridae</taxon>
        <taxon>Oikopleura</taxon>
    </lineage>
</organism>
<feature type="domain" description="Peptidase S1" evidence="7">
    <location>
        <begin position="343"/>
        <end position="542"/>
    </location>
</feature>
<dbReference type="Gene3D" id="2.40.20.10">
    <property type="entry name" value="Plasminogen Kringle 4"/>
    <property type="match status" value="3"/>
</dbReference>
<evidence type="ECO:0000256" key="5">
    <source>
        <dbReference type="SAM" id="MobiDB-lite"/>
    </source>
</evidence>
<sequence length="545" mass="61673">MKFFEQKQNSKKPNFRPRETNHNFCRNPDNDPKGPWCYTTDPGTRFEYCEITDCNDGTPKTCWSPDAPYEGKLSTTTSGLTCQHWSKNRPHEPKYRPRRPKFNRNYCRNPDGDENGPWCYTTDPDVRFEYCDVPRCDDQADESSSTSSSSVYDDYEDDSSSGDDYENDYHIDWNTILGEHLGNYFYSGSDYQNFNADYDAYDYNSTEFDYEIEKQLDCQTLSLPIPGSDYRPHRHDMSYIGNHNHCRNLDFGPDEAPSGAWCYTTDPDVRWEFCGIKTCEEENQPSSSSEVDWNEMRCGMVENSASWGPKEEKPSRLNINGHFPQHVLRRGRRAGNQKRELRIMGGTEAESGNFPWQVALRLRDGNGDVFCGGTIVSENVVITAAHFLDHHNYNEDVVYGDIALLLIHGKWKYSEFVRPACLPNSSRYSPSPNAVCAISGFGKTDGSKNMLNKATLPIVEFNKCKALLEGSIKDRSQMCAGFMEGGVDTCQGDSGGPLVCVSAGSWTLVGVTSWGFGCGEENSPGVYTNVAKYLKWIHSFISEHA</sequence>
<dbReference type="InterPro" id="IPR013806">
    <property type="entry name" value="Kringle-like"/>
</dbReference>
<dbReference type="InterPro" id="IPR018056">
    <property type="entry name" value="Kringle_CS"/>
</dbReference>
<name>A0ABN7SQF0_OIKDI</name>
<dbReference type="PROSITE" id="PS00021">
    <property type="entry name" value="KRINGLE_1"/>
    <property type="match status" value="2"/>
</dbReference>
<dbReference type="SMART" id="SM00020">
    <property type="entry name" value="Tryp_SPc"/>
    <property type="match status" value="1"/>
</dbReference>
<keyword evidence="2" id="KW-0677">Repeat</keyword>
<dbReference type="SMART" id="SM00130">
    <property type="entry name" value="KR"/>
    <property type="match status" value="3"/>
</dbReference>
<feature type="domain" description="Kringle" evidence="6">
    <location>
        <begin position="218"/>
        <end position="279"/>
    </location>
</feature>
<gene>
    <name evidence="8" type="ORF">OKIOD_LOCUS9837</name>
</gene>
<dbReference type="Pfam" id="PF00089">
    <property type="entry name" value="Trypsin"/>
    <property type="match status" value="1"/>
</dbReference>
<dbReference type="PROSITE" id="PS50240">
    <property type="entry name" value="TRYPSIN_DOM"/>
    <property type="match status" value="1"/>
</dbReference>
<dbReference type="PROSITE" id="PS50070">
    <property type="entry name" value="KRINGLE_2"/>
    <property type="match status" value="3"/>
</dbReference>
<dbReference type="InterPro" id="IPR043504">
    <property type="entry name" value="Peptidase_S1_PA_chymotrypsin"/>
</dbReference>
<evidence type="ECO:0000313" key="9">
    <source>
        <dbReference type="Proteomes" id="UP001158576"/>
    </source>
</evidence>
<dbReference type="PANTHER" id="PTHR24261">
    <property type="entry name" value="PLASMINOGEN-RELATED"/>
    <property type="match status" value="1"/>
</dbReference>
<keyword evidence="1 4" id="KW-0420">Kringle</keyword>
<dbReference type="Pfam" id="PF00051">
    <property type="entry name" value="Kringle"/>
    <property type="match status" value="3"/>
</dbReference>
<evidence type="ECO:0000313" key="8">
    <source>
        <dbReference type="EMBL" id="CAG5104057.1"/>
    </source>
</evidence>
<keyword evidence="9" id="KW-1185">Reference proteome</keyword>
<feature type="domain" description="Kringle" evidence="6">
    <location>
        <begin position="69"/>
        <end position="136"/>
    </location>
</feature>
<evidence type="ECO:0000259" key="6">
    <source>
        <dbReference type="PROSITE" id="PS50070"/>
    </source>
</evidence>
<dbReference type="CDD" id="cd00108">
    <property type="entry name" value="KR"/>
    <property type="match status" value="1"/>
</dbReference>
<dbReference type="Gene3D" id="2.40.10.10">
    <property type="entry name" value="Trypsin-like serine proteases"/>
    <property type="match status" value="2"/>
</dbReference>
<dbReference type="CDD" id="cd00190">
    <property type="entry name" value="Tryp_SPc"/>
    <property type="match status" value="1"/>
</dbReference>
<dbReference type="InterPro" id="IPR009003">
    <property type="entry name" value="Peptidase_S1_PA"/>
</dbReference>
<evidence type="ECO:0000256" key="1">
    <source>
        <dbReference type="ARBA" id="ARBA00022572"/>
    </source>
</evidence>
<evidence type="ECO:0000256" key="3">
    <source>
        <dbReference type="ARBA" id="ARBA00023157"/>
    </source>
</evidence>
<dbReference type="InterPro" id="IPR038178">
    <property type="entry name" value="Kringle_sf"/>
</dbReference>
<dbReference type="InterPro" id="IPR050759">
    <property type="entry name" value="Serine_protease_kringle"/>
</dbReference>
<dbReference type="PRINTS" id="PR00722">
    <property type="entry name" value="CHYMOTRYPSIN"/>
</dbReference>
<accession>A0ABN7SQF0</accession>